<proteinExistence type="predicted"/>
<keyword evidence="3" id="KW-1185">Reference proteome</keyword>
<dbReference type="OrthoDB" id="3527137at2759"/>
<reference evidence="2 3" key="1">
    <citation type="journal article" date="2016" name="Mol. Biol. Evol.">
        <title>Comparative Genomics of Early-Diverging Mushroom-Forming Fungi Provides Insights into the Origins of Lignocellulose Decay Capabilities.</title>
        <authorList>
            <person name="Nagy L.G."/>
            <person name="Riley R."/>
            <person name="Tritt A."/>
            <person name="Adam C."/>
            <person name="Daum C."/>
            <person name="Floudas D."/>
            <person name="Sun H."/>
            <person name="Yadav J.S."/>
            <person name="Pangilinan J."/>
            <person name="Larsson K.H."/>
            <person name="Matsuura K."/>
            <person name="Barry K."/>
            <person name="Labutti K."/>
            <person name="Kuo R."/>
            <person name="Ohm R.A."/>
            <person name="Bhattacharya S.S."/>
            <person name="Shirouzu T."/>
            <person name="Yoshinaga Y."/>
            <person name="Martin F.M."/>
            <person name="Grigoriev I.V."/>
            <person name="Hibbett D.S."/>
        </authorList>
    </citation>
    <scope>NUCLEOTIDE SEQUENCE [LARGE SCALE GENOMIC DNA]</scope>
    <source>
        <strain evidence="2 3">L-15889</strain>
    </source>
</reference>
<dbReference type="Proteomes" id="UP000076727">
    <property type="component" value="Unassembled WGS sequence"/>
</dbReference>
<dbReference type="EMBL" id="KV429039">
    <property type="protein sequence ID" value="KZT72893.1"/>
    <property type="molecule type" value="Genomic_DNA"/>
</dbReference>
<protein>
    <recommendedName>
        <fullName evidence="1">DUF7770 domain-containing protein</fullName>
    </recommendedName>
</protein>
<name>A0A165T3T7_9APHY</name>
<evidence type="ECO:0000259" key="1">
    <source>
        <dbReference type="Pfam" id="PF24968"/>
    </source>
</evidence>
<feature type="domain" description="DUF7770" evidence="1">
    <location>
        <begin position="36"/>
        <end position="183"/>
    </location>
</feature>
<dbReference type="AlphaFoldDB" id="A0A165T3T7"/>
<gene>
    <name evidence="2" type="ORF">DAEQUDRAFT_552236</name>
</gene>
<evidence type="ECO:0000313" key="3">
    <source>
        <dbReference type="Proteomes" id="UP000076727"/>
    </source>
</evidence>
<dbReference type="InterPro" id="IPR056672">
    <property type="entry name" value="DUF7770"/>
</dbReference>
<accession>A0A165T3T7</accession>
<organism evidence="2 3">
    <name type="scientific">Daedalea quercina L-15889</name>
    <dbReference type="NCBI Taxonomy" id="1314783"/>
    <lineage>
        <taxon>Eukaryota</taxon>
        <taxon>Fungi</taxon>
        <taxon>Dikarya</taxon>
        <taxon>Basidiomycota</taxon>
        <taxon>Agaricomycotina</taxon>
        <taxon>Agaricomycetes</taxon>
        <taxon>Polyporales</taxon>
        <taxon>Fomitopsis</taxon>
    </lineage>
</organism>
<evidence type="ECO:0000313" key="2">
    <source>
        <dbReference type="EMBL" id="KZT72893.1"/>
    </source>
</evidence>
<sequence>MSERQRRYTPIELPQFPKAYLYNYAEECLDNAIKHISVVVDSHVEEGSGLNHWRIFLTFNETSSICINMVTISGTDTTGYCGILRKDYDITRAKFVAIPVVLRNNPVTLRDVMSALHNAGRFRYKYYSQTAGCRHWVSKAIETLQAAGLVIPPSAEFVAEEINYVWTSEKERSPNKAQKGTFY</sequence>
<dbReference type="Pfam" id="PF24968">
    <property type="entry name" value="DUF7770"/>
    <property type="match status" value="1"/>
</dbReference>